<dbReference type="Pfam" id="PF06791">
    <property type="entry name" value="TMP_2"/>
    <property type="match status" value="1"/>
</dbReference>
<dbReference type="InterPro" id="IPR006431">
    <property type="entry name" value="Phage_tape_meas_C"/>
</dbReference>
<evidence type="ECO:0000256" key="2">
    <source>
        <dbReference type="SAM" id="MobiDB-lite"/>
    </source>
</evidence>
<dbReference type="EMBL" id="JACASD010000015">
    <property type="protein sequence ID" value="NWE87915.1"/>
    <property type="molecule type" value="Genomic_DNA"/>
</dbReference>
<comment type="caution">
    <text evidence="5">The sequence shown here is derived from an EMBL/GenBank/DDBJ whole genome shotgun (WGS) entry which is preliminary data.</text>
</comment>
<sequence length="1116" mass="116429">MSTNFASLGIAVESSQAAKAADDLDKLVDSAEGAQKAIDDLGKTGEGLANTGKKVSQAEADVAQSIDKSTAARDRQAGASRKAADSAVAEISVISQLDKAMTGNISSMESLVQAEGLLERARKGGLVTIEEQAKYQDQLGKAYDKIEKAEAKELAQKQKLIEAENRQIEALKRTVNGIDPVTAKLAKLEAQEKALNDLHKSGQIDADRYNEALAKIGKDRAGLTEAAGAFDKLKLGTRQAQENVMQLANAIQAGDLGSGARAIAQLGAGAGESAKSLAGMLLPAGLLVAVIGSLGYAYFDAMKQAREFNAAINGGTNGAGQTIASLKDMADGAGRVTGNLSGAREAVVSLASGAATSGAQMRNLAEAAAAVSEVTGQGAGELAKSFATAGDTATEAASKISSQYGLITLEQYQVIKGLDDQGDSQRALDVLSEDLNQAALTRLKTYRESLSDVERDWDRIKNAIKGAYAEVRSEIFPDLAKQIEITQRVLDTRKGGGVAGAISNGLSSLNSALGLGTGEHDDSTEALEKKLADLKARQTASSNLAMVTGENADANQKAIEAQKALDAQLDNVNPLNKRKAELEKLNNQFKALYENAEKAGQNSPLLDGVSYDGKKFSGGAYDILLKGLQDKNKDPKAAGSQVDLTSFNNAKNDLAAITDTYKNYQRELDAAQKAGLLSEADYLLRRQALIGNQLDQTTAAYEAEIAALEAVKRKKSTSAAQSIQLDQKIADARAGMVKAQKDADSQLEVLATNEAGRLAKQERATSSYVQALGQQQRALELAGQRAALGVGQGDRQNALNGELNSQQDRFAQQALELENQRSDPSRNMSEEEFTRKSQALADANKKATDQIRQNYADVDAAQGDWTKGATAAWDNYLDSARNIAGQTKSLFGNAFSSMEDSIVNFAMTGKASFSDFAKSILADMARIATRQASSALLGSLVGAAASYLGGSAAGGGNGLAAGSAGANSSNLGASAAGYSNTYFPQALGGAWSGGVQMFADGGAFTNSIVSKPTSFGMANGDMGIAGEAGPEAIMPLTRTSSGKLGVMAMGGGGAGGTQINVEVHIDGDGNATSSADAPGYDLFGKELATFVEQKYQELRSRDMRQGGVINNAIKGR</sequence>
<organism evidence="5 6">
    <name type="scientific">Pseudomonas reactans</name>
    <dbReference type="NCBI Taxonomy" id="117680"/>
    <lineage>
        <taxon>Bacteria</taxon>
        <taxon>Pseudomonadati</taxon>
        <taxon>Pseudomonadota</taxon>
        <taxon>Gammaproteobacteria</taxon>
        <taxon>Pseudomonadales</taxon>
        <taxon>Pseudomonadaceae</taxon>
        <taxon>Pseudomonas</taxon>
    </lineage>
</organism>
<evidence type="ECO:0000313" key="5">
    <source>
        <dbReference type="EMBL" id="NWE87915.1"/>
    </source>
</evidence>
<evidence type="ECO:0000259" key="3">
    <source>
        <dbReference type="Pfam" id="PF06791"/>
    </source>
</evidence>
<dbReference type="NCBIfam" id="TIGR01541">
    <property type="entry name" value="tape_meas_lam_C"/>
    <property type="match status" value="1"/>
</dbReference>
<dbReference type="Pfam" id="PF09718">
    <property type="entry name" value="Tape_meas_lam_C"/>
    <property type="match status" value="1"/>
</dbReference>
<feature type="domain" description="Bacteriophage tail tape measure N-terminal" evidence="3">
    <location>
        <begin position="269"/>
        <end position="416"/>
    </location>
</feature>
<dbReference type="InterPro" id="IPR009628">
    <property type="entry name" value="Phage_tape_measure_N"/>
</dbReference>
<accession>A0A7Y8FZG5</accession>
<feature type="coiled-coil region" evidence="1">
    <location>
        <begin position="647"/>
        <end position="674"/>
    </location>
</feature>
<evidence type="ECO:0000259" key="4">
    <source>
        <dbReference type="Pfam" id="PF09718"/>
    </source>
</evidence>
<name>A0A7Y8FZG5_9PSED</name>
<feature type="domain" description="Bacteriophage tail tape measure C-terminal" evidence="4">
    <location>
        <begin position="863"/>
        <end position="937"/>
    </location>
</feature>
<feature type="coiled-coil region" evidence="1">
    <location>
        <begin position="551"/>
        <end position="602"/>
    </location>
</feature>
<proteinExistence type="predicted"/>
<dbReference type="RefSeq" id="WP_177110698.1">
    <property type="nucleotide sequence ID" value="NZ_JACASD010000015.1"/>
</dbReference>
<evidence type="ECO:0000313" key="6">
    <source>
        <dbReference type="Proteomes" id="UP000585226"/>
    </source>
</evidence>
<dbReference type="Proteomes" id="UP000585226">
    <property type="component" value="Unassembled WGS sequence"/>
</dbReference>
<dbReference type="AlphaFoldDB" id="A0A7Y8FZG5"/>
<gene>
    <name evidence="5" type="ORF">HX893_07200</name>
</gene>
<reference evidence="5 6" key="1">
    <citation type="submission" date="2020-04" db="EMBL/GenBank/DDBJ databases">
        <title>Molecular characterization of pseudomonads from Agaricus bisporus reveal novel blotch 2 pathogens in Western Europe.</title>
        <authorList>
            <person name="Taparia T."/>
            <person name="Krijger M."/>
            <person name="Haynes E."/>
            <person name="Elpinstone J.G."/>
            <person name="Noble R."/>
            <person name="Van Der Wolf J."/>
        </authorList>
    </citation>
    <scope>NUCLEOTIDE SEQUENCE [LARGE SCALE GENOMIC DNA]</scope>
    <source>
        <strain evidence="5 6">P8021</strain>
    </source>
</reference>
<feature type="compositionally biased region" description="Basic and acidic residues" evidence="2">
    <location>
        <begin position="818"/>
        <end position="835"/>
    </location>
</feature>
<evidence type="ECO:0000256" key="1">
    <source>
        <dbReference type="SAM" id="Coils"/>
    </source>
</evidence>
<keyword evidence="1" id="KW-0175">Coiled coil</keyword>
<feature type="coiled-coil region" evidence="1">
    <location>
        <begin position="132"/>
        <end position="174"/>
    </location>
</feature>
<protein>
    <submittedName>
        <fullName evidence="5">Phage tail tape measure protein</fullName>
    </submittedName>
</protein>
<feature type="region of interest" description="Disordered" evidence="2">
    <location>
        <begin position="817"/>
        <end position="846"/>
    </location>
</feature>